<gene>
    <name evidence="2" type="ORF">CO726_13350</name>
</gene>
<evidence type="ECO:0000313" key="3">
    <source>
        <dbReference type="Proteomes" id="UP000228484"/>
    </source>
</evidence>
<evidence type="ECO:0000259" key="1">
    <source>
        <dbReference type="Pfam" id="PF04073"/>
    </source>
</evidence>
<evidence type="ECO:0000313" key="2">
    <source>
        <dbReference type="EMBL" id="PIE94571.1"/>
    </source>
</evidence>
<dbReference type="EMBL" id="NWUW01000008">
    <property type="protein sequence ID" value="PIE94571.1"/>
    <property type="molecule type" value="Genomic_DNA"/>
</dbReference>
<sequence length="154" mass="17028">MNPYDLKIKEYLNETKINAQHLILNESCHSVEEAAKAVNAYKEEFVKNICMMDQNGNLIVAIVKGEDRASTSRVSKALNIARPRLATENEVLEGTGYPAGGVPSFGYRAEFLIDPRVTELTYVFTGGGSPNSLVKITVEDLLKVNKGLVVRIRK</sequence>
<dbReference type="Proteomes" id="UP000228484">
    <property type="component" value="Unassembled WGS sequence"/>
</dbReference>
<dbReference type="PANTHER" id="PTHR30411">
    <property type="entry name" value="CYTOPLASMIC PROTEIN"/>
    <property type="match status" value="1"/>
</dbReference>
<comment type="caution">
    <text evidence="2">The sequence shown here is derived from an EMBL/GenBank/DDBJ whole genome shotgun (WGS) entry which is preliminary data.</text>
</comment>
<keyword evidence="3" id="KW-1185">Reference proteome</keyword>
<proteinExistence type="predicted"/>
<accession>A0A2G6QCW0</accession>
<dbReference type="Gene3D" id="3.90.960.10">
    <property type="entry name" value="YbaK/aminoacyl-tRNA synthetase-associated domain"/>
    <property type="match status" value="1"/>
</dbReference>
<organism evidence="2 3">
    <name type="scientific">Bacillus fungorum</name>
    <dbReference type="NCBI Taxonomy" id="2039284"/>
    <lineage>
        <taxon>Bacteria</taxon>
        <taxon>Bacillati</taxon>
        <taxon>Bacillota</taxon>
        <taxon>Bacilli</taxon>
        <taxon>Bacillales</taxon>
        <taxon>Bacillaceae</taxon>
        <taxon>Bacillus</taxon>
    </lineage>
</organism>
<reference evidence="2 3" key="1">
    <citation type="submission" date="2017-09" db="EMBL/GenBank/DDBJ databases">
        <title>Biocontrol bacteria screening and application from spent mushroom substrate.</title>
        <authorList>
            <person name="Sun X."/>
        </authorList>
    </citation>
    <scope>NUCLEOTIDE SEQUENCE [LARGE SCALE GENOMIC DNA]</scope>
    <source>
        <strain evidence="2 3">100374</strain>
    </source>
</reference>
<dbReference type="SUPFAM" id="SSF55826">
    <property type="entry name" value="YbaK/ProRS associated domain"/>
    <property type="match status" value="1"/>
</dbReference>
<dbReference type="InterPro" id="IPR007214">
    <property type="entry name" value="YbaK/aa-tRNA-synth-assoc-dom"/>
</dbReference>
<dbReference type="GO" id="GO:0002161">
    <property type="term" value="F:aminoacyl-tRNA deacylase activity"/>
    <property type="evidence" value="ECO:0007669"/>
    <property type="project" value="InterPro"/>
</dbReference>
<feature type="domain" description="YbaK/aminoacyl-tRNA synthetase-associated" evidence="1">
    <location>
        <begin position="26"/>
        <end position="143"/>
    </location>
</feature>
<dbReference type="CDD" id="cd04332">
    <property type="entry name" value="YbaK_like"/>
    <property type="match status" value="1"/>
</dbReference>
<dbReference type="PANTHER" id="PTHR30411:SF1">
    <property type="entry name" value="CYTOPLASMIC PROTEIN"/>
    <property type="match status" value="1"/>
</dbReference>
<dbReference type="AlphaFoldDB" id="A0A2G6QCW0"/>
<dbReference type="Pfam" id="PF04073">
    <property type="entry name" value="tRNA_edit"/>
    <property type="match status" value="1"/>
</dbReference>
<protein>
    <recommendedName>
        <fullName evidence="1">YbaK/aminoacyl-tRNA synthetase-associated domain-containing protein</fullName>
    </recommendedName>
</protein>
<dbReference type="InterPro" id="IPR036754">
    <property type="entry name" value="YbaK/aa-tRNA-synt-asso_dom_sf"/>
</dbReference>
<dbReference type="RefSeq" id="WP_099684568.1">
    <property type="nucleotide sequence ID" value="NZ_JARVHL010000001.1"/>
</dbReference>
<name>A0A2G6QCW0_9BACI</name>